<dbReference type="EMBL" id="AFYH01009886">
    <property type="status" value="NOT_ANNOTATED_CDS"/>
    <property type="molecule type" value="Genomic_DNA"/>
</dbReference>
<dbReference type="FunCoup" id="M3XJG3">
    <property type="interactions" value="35"/>
</dbReference>
<keyword evidence="1" id="KW-0812">Transmembrane</keyword>
<dbReference type="OrthoDB" id="9949093at2759"/>
<name>M3XJG3_LATCH</name>
<dbReference type="Proteomes" id="UP000008672">
    <property type="component" value="Unassembled WGS sequence"/>
</dbReference>
<protein>
    <submittedName>
        <fullName evidence="6">Cation channel sperm associated auxiliary subunit gamma</fullName>
    </submittedName>
</protein>
<dbReference type="OMA" id="WRWWKNR"/>
<evidence type="ECO:0000259" key="3">
    <source>
        <dbReference type="Pfam" id="PF22840"/>
    </source>
</evidence>
<dbReference type="Pfam" id="PF22846">
    <property type="entry name" value="CATSPERG_C"/>
    <property type="match status" value="1"/>
</dbReference>
<evidence type="ECO:0000256" key="1">
    <source>
        <dbReference type="SAM" id="Phobius"/>
    </source>
</evidence>
<dbReference type="InterPro" id="IPR053872">
    <property type="entry name" value="CATSPERG_N"/>
</dbReference>
<dbReference type="PANTHER" id="PTHR14327:SF1">
    <property type="entry name" value="CATION CHANNEL SPERM-ASSOCIATED AUXILIARY SUBUNIT GAMMA"/>
    <property type="match status" value="1"/>
</dbReference>
<dbReference type="AlphaFoldDB" id="M3XJG3"/>
<dbReference type="eggNOG" id="ENOG502QWAR">
    <property type="taxonomic scope" value="Eukaryota"/>
</dbReference>
<dbReference type="GO" id="GO:0036128">
    <property type="term" value="C:CatSper complex"/>
    <property type="evidence" value="ECO:0007669"/>
    <property type="project" value="InterPro"/>
</dbReference>
<reference evidence="7" key="1">
    <citation type="submission" date="2011-08" db="EMBL/GenBank/DDBJ databases">
        <title>The draft genome of Latimeria chalumnae.</title>
        <authorList>
            <person name="Di Palma F."/>
            <person name="Alfoldi J."/>
            <person name="Johnson J."/>
            <person name="Berlin A."/>
            <person name="Gnerre S."/>
            <person name="Jaffe D."/>
            <person name="MacCallum I."/>
            <person name="Young S."/>
            <person name="Walker B.J."/>
            <person name="Lander E."/>
            <person name="Lindblad-Toh K."/>
        </authorList>
    </citation>
    <scope>NUCLEOTIDE SEQUENCE [LARGE SCALE GENOMIC DNA]</scope>
    <source>
        <strain evidence="7">Wild caught</strain>
    </source>
</reference>
<feature type="domain" description="CATSPERG C-terminal" evidence="4">
    <location>
        <begin position="830"/>
        <end position="1017"/>
    </location>
</feature>
<feature type="transmembrane region" description="Helical" evidence="1">
    <location>
        <begin position="995"/>
        <end position="1016"/>
    </location>
</feature>
<keyword evidence="1" id="KW-0472">Membrane</keyword>
<evidence type="ECO:0000259" key="4">
    <source>
        <dbReference type="Pfam" id="PF22846"/>
    </source>
</evidence>
<gene>
    <name evidence="6" type="primary">LOC102356540</name>
</gene>
<dbReference type="InterPro" id="IPR028246">
    <property type="entry name" value="CATSPERG"/>
</dbReference>
<dbReference type="Pfam" id="PF22840">
    <property type="entry name" value="CATSPERG_NTD"/>
    <property type="match status" value="1"/>
</dbReference>
<dbReference type="KEGG" id="lcm:102356540"/>
<dbReference type="PANTHER" id="PTHR14327">
    <property type="entry name" value="CATION CHANNEL SPERM-ASSOCIATED PROTEIN SUBUNIT GAMMA"/>
    <property type="match status" value="1"/>
</dbReference>
<evidence type="ECO:0000313" key="7">
    <source>
        <dbReference type="Proteomes" id="UP000008672"/>
    </source>
</evidence>
<dbReference type="InterPro" id="IPR053874">
    <property type="entry name" value="CATSPERG_Ig-like"/>
</dbReference>
<dbReference type="Ensembl" id="ENSLACT00000026123.1">
    <property type="protein sequence ID" value="ENSLACP00000022869.1"/>
    <property type="gene ID" value="ENSLACG00000015383.2"/>
</dbReference>
<evidence type="ECO:0000259" key="2">
    <source>
        <dbReference type="Pfam" id="PF15064"/>
    </source>
</evidence>
<sequence>MTLTDQAVDPNDENSNYQGFPYHMRIDLACKTQGLSMEAVRGAFFSGLKVIITVVYKGAVISTRQKTERLQISMTGAVILTDDECSSEICAIAWVTPLPIINGTVVYEAFVLDNGVGPQIAEKRFPLNVHGFMRVNEETQVLESSIGDKIKDFNPLLLMNSPSRPLWFTHDVSPVLILGGVTDLKVILISATEFDKISAIEVSIDSCWIGSLWCPQKAFSATIIDAISTQSVLFIRQNQLVYYFTGNFTLLPLTAKPSKLWTRGLVSLCVEKLVPVPYPSSGEENLFVFGTGAHKGVIFLGRVRDGEVEFTEIRDSNLKRPCVYLKSTCIVHWATYSKSDVVHLLVEAPEASGDFTLISYSFKAKSFRYVYDFPDFLPKDKNKGYVMLLGTEEYTTTPFRPKGLAYNPISQLLFVWGNGLFMSFDAGHTFLYIPAPKDISIKYFAQSFRGEFIFVTDSEEVWYSSEGSSLLQCLRPSKAWNVFLNLQKLKKDKNYADKEALVTIFFDNKQVLQELVYIQHPGTTGILLKRKFPLAEILAYLKFSDTPYERKSMTDPTYIKFTQFCPFVKYWLMELPLPQTYSRIQHYDADHPEIVENTMFHRSVSLIAYQGLVYQLLWLHAGYNRPYGDPVHDPTWRWWKNKATYADYYFYVASNRHSSRGIFIEMHRNKKIYNLQPGGTLVDKIYMDKHTSYDFSIYLSISDSTETVERSLERSLDAVWLTTSISDADYVSVKLIRHELISRGVVYYEAKIQDRGHYGTQSLSGEDLKVISILLKVVNAETSCSQLTDEGLRIQGSHMLPVYVGCPPGKRLAFDITYTLKYTTDENKRHFDCIVPDPEMPCFYYEDIFHPFFLIQDLVSGESGPFLGAYTFKVIGGGPYSLANIRYFSGKEITIYNTDNSTKPSSRIWMVSDRLGKPKVTKKGFTIFQGTSNNIMWICDTNSPCADILAVGVQAPDYYFVIEVSNRGVDDSTYCDYALKFVIHVHGLPLSPWRAFLYASVTFSVLWAILLFYIFFRCTGRWMHSKMKLVISKFKPASYDSESVYTGSEGSISQERLQMVRGQKLGIKDDSSTQLPQSSYPASN</sequence>
<organism evidence="6 7">
    <name type="scientific">Latimeria chalumnae</name>
    <name type="common">Coelacanth</name>
    <dbReference type="NCBI Taxonomy" id="7897"/>
    <lineage>
        <taxon>Eukaryota</taxon>
        <taxon>Metazoa</taxon>
        <taxon>Chordata</taxon>
        <taxon>Craniata</taxon>
        <taxon>Vertebrata</taxon>
        <taxon>Euteleostomi</taxon>
        <taxon>Coelacanthiformes</taxon>
        <taxon>Coelacanthidae</taxon>
        <taxon>Latimeria</taxon>
    </lineage>
</organism>
<dbReference type="Bgee" id="ENSLACG00000015383">
    <property type="expression patterns" value="Expressed in muscle tissue"/>
</dbReference>
<evidence type="ECO:0000259" key="5">
    <source>
        <dbReference type="Pfam" id="PF22851"/>
    </source>
</evidence>
<feature type="domain" description="CATSPERG N-terminal" evidence="3">
    <location>
        <begin position="2"/>
        <end position="128"/>
    </location>
</feature>
<dbReference type="InterPro" id="IPR053873">
    <property type="entry name" value="CATSPERG_C"/>
</dbReference>
<dbReference type="GO" id="GO:0097228">
    <property type="term" value="C:sperm principal piece"/>
    <property type="evidence" value="ECO:0007669"/>
    <property type="project" value="InterPro"/>
</dbReference>
<reference evidence="6" key="2">
    <citation type="submission" date="2025-08" db="UniProtKB">
        <authorList>
            <consortium name="Ensembl"/>
        </authorList>
    </citation>
    <scope>IDENTIFICATION</scope>
</reference>
<feature type="domain" description="CATSPERG beta-propeller" evidence="2">
    <location>
        <begin position="140"/>
        <end position="576"/>
    </location>
</feature>
<keyword evidence="7" id="KW-1185">Reference proteome</keyword>
<proteinExistence type="predicted"/>
<dbReference type="InterPro" id="IPR053871">
    <property type="entry name" value="CATSPERG_beta-prop"/>
</dbReference>
<dbReference type="InParanoid" id="M3XJG3"/>
<feature type="domain" description="CATSPERG Ig-like" evidence="5">
    <location>
        <begin position="681"/>
        <end position="803"/>
    </location>
</feature>
<dbReference type="EMBL" id="AFYH01009887">
    <property type="status" value="NOT_ANNOTATED_CDS"/>
    <property type="molecule type" value="Genomic_DNA"/>
</dbReference>
<dbReference type="GeneTree" id="ENSGT00390000014139"/>
<dbReference type="Pfam" id="PF15064">
    <property type="entry name" value="CATSPERG_beta-prop"/>
    <property type="match status" value="1"/>
</dbReference>
<evidence type="ECO:0000313" key="6">
    <source>
        <dbReference type="Ensembl" id="ENSLACP00000022869.1"/>
    </source>
</evidence>
<keyword evidence="1" id="KW-1133">Transmembrane helix</keyword>
<dbReference type="STRING" id="7897.ENSLACP00000022869"/>
<reference evidence="6" key="3">
    <citation type="submission" date="2025-09" db="UniProtKB">
        <authorList>
            <consortium name="Ensembl"/>
        </authorList>
    </citation>
    <scope>IDENTIFICATION</scope>
</reference>
<dbReference type="Pfam" id="PF22851">
    <property type="entry name" value="CATSPERG_Ig-like"/>
    <property type="match status" value="1"/>
</dbReference>
<accession>M3XJG3</accession>